<dbReference type="PROSITE" id="PS51257">
    <property type="entry name" value="PROKAR_LIPOPROTEIN"/>
    <property type="match status" value="1"/>
</dbReference>
<organism evidence="2 3">
    <name type="scientific">Massilia frigida</name>
    <dbReference type="NCBI Taxonomy" id="2609281"/>
    <lineage>
        <taxon>Bacteria</taxon>
        <taxon>Pseudomonadati</taxon>
        <taxon>Pseudomonadota</taxon>
        <taxon>Betaproteobacteria</taxon>
        <taxon>Burkholderiales</taxon>
        <taxon>Oxalobacteraceae</taxon>
        <taxon>Telluria group</taxon>
        <taxon>Massilia</taxon>
    </lineage>
</organism>
<proteinExistence type="predicted"/>
<dbReference type="EMBL" id="WHJG01000023">
    <property type="protein sequence ID" value="NHZ81579.1"/>
    <property type="molecule type" value="Genomic_DNA"/>
</dbReference>
<evidence type="ECO:0000313" key="3">
    <source>
        <dbReference type="Proteomes" id="UP000621455"/>
    </source>
</evidence>
<name>A0ABX0N8U2_9BURK</name>
<evidence type="ECO:0008006" key="4">
    <source>
        <dbReference type="Google" id="ProtNLM"/>
    </source>
</evidence>
<accession>A0ABX0N8U2</accession>
<feature type="signal peptide" evidence="1">
    <location>
        <begin position="1"/>
        <end position="20"/>
    </location>
</feature>
<evidence type="ECO:0000256" key="1">
    <source>
        <dbReference type="SAM" id="SignalP"/>
    </source>
</evidence>
<reference evidence="2 3" key="1">
    <citation type="submission" date="2019-10" db="EMBL/GenBank/DDBJ databases">
        <title>Taxonomy of Antarctic Massilia spp.: description of Massilia rubra sp. nov., Massilia aquatica sp. nov., Massilia mucilaginosa sp. nov., Massilia frigida sp. nov. isolated from streams, lakes and regoliths.</title>
        <authorList>
            <person name="Holochova P."/>
            <person name="Sedlacek I."/>
            <person name="Kralova S."/>
            <person name="Maslanova I."/>
            <person name="Busse H.-J."/>
            <person name="Stankova E."/>
            <person name="Vrbovska V."/>
            <person name="Kovarovic V."/>
            <person name="Bartak M."/>
            <person name="Svec P."/>
            <person name="Pantucek R."/>
        </authorList>
    </citation>
    <scope>NUCLEOTIDE SEQUENCE [LARGE SCALE GENOMIC DNA]</scope>
    <source>
        <strain evidence="2 3">CCM 8695</strain>
    </source>
</reference>
<protein>
    <recommendedName>
        <fullName evidence="4">PEGA domain-containing protein</fullName>
    </recommendedName>
</protein>
<keyword evidence="3" id="KW-1185">Reference proteome</keyword>
<dbReference type="RefSeq" id="WP_167088907.1">
    <property type="nucleotide sequence ID" value="NZ_WHJG01000023.1"/>
</dbReference>
<sequence length="143" mass="15042">MTRFSLKFTPAFAMAAAALALSGCASMHSGTTQQVKVSSNPAGATVYTAVKTTDSQGNESVTNKVPVGVTPLTVTLSRKHGALFVEKAGFAPTEVALTTKMNPWMWGNILLTSPLSTSIDTSTGAAREYDPGEYMIDLQPVAR</sequence>
<gene>
    <name evidence="2" type="ORF">F2P44_20195</name>
</gene>
<comment type="caution">
    <text evidence="2">The sequence shown here is derived from an EMBL/GenBank/DDBJ whole genome shotgun (WGS) entry which is preliminary data.</text>
</comment>
<dbReference type="Proteomes" id="UP000621455">
    <property type="component" value="Unassembled WGS sequence"/>
</dbReference>
<feature type="chain" id="PRO_5046364141" description="PEGA domain-containing protein" evidence="1">
    <location>
        <begin position="21"/>
        <end position="143"/>
    </location>
</feature>
<keyword evidence="1" id="KW-0732">Signal</keyword>
<evidence type="ECO:0000313" key="2">
    <source>
        <dbReference type="EMBL" id="NHZ81579.1"/>
    </source>
</evidence>